<dbReference type="GO" id="GO:0016787">
    <property type="term" value="F:hydrolase activity"/>
    <property type="evidence" value="ECO:0007669"/>
    <property type="project" value="UniProtKB-KW"/>
</dbReference>
<protein>
    <submittedName>
        <fullName evidence="2">Hydrolase</fullName>
    </submittedName>
</protein>
<dbReference type="InterPro" id="IPR029058">
    <property type="entry name" value="AB_hydrolase_fold"/>
</dbReference>
<dbReference type="OrthoDB" id="282214at2"/>
<name>A0A0J1B9M2_RHOIS</name>
<dbReference type="Proteomes" id="UP000036367">
    <property type="component" value="Unassembled WGS sequence"/>
</dbReference>
<keyword evidence="3" id="KW-1185">Reference proteome</keyword>
<dbReference type="RefSeq" id="WP_047815912.1">
    <property type="nucleotide sequence ID" value="NZ_LECT01000038.1"/>
</dbReference>
<dbReference type="SUPFAM" id="SSF53474">
    <property type="entry name" value="alpha/beta-Hydrolases"/>
    <property type="match status" value="1"/>
</dbReference>
<feature type="signal peptide" evidence="1">
    <location>
        <begin position="1"/>
        <end position="36"/>
    </location>
</feature>
<feature type="chain" id="PRO_5005247837" evidence="1">
    <location>
        <begin position="37"/>
        <end position="311"/>
    </location>
</feature>
<dbReference type="Gene3D" id="3.40.50.1820">
    <property type="entry name" value="alpha/beta hydrolase"/>
    <property type="match status" value="1"/>
</dbReference>
<keyword evidence="1" id="KW-0732">Signal</keyword>
<evidence type="ECO:0000313" key="2">
    <source>
        <dbReference type="EMBL" id="KLU03440.1"/>
    </source>
</evidence>
<reference evidence="2" key="1">
    <citation type="submission" date="2015-05" db="EMBL/GenBank/DDBJ databases">
        <title>Permanent draft genome of Rhodopirellula islandicus K833.</title>
        <authorList>
            <person name="Kizina J."/>
            <person name="Richter M."/>
            <person name="Glockner F.O."/>
            <person name="Harder J."/>
        </authorList>
    </citation>
    <scope>NUCLEOTIDE SEQUENCE [LARGE SCALE GENOMIC DNA]</scope>
    <source>
        <strain evidence="2">K833</strain>
    </source>
</reference>
<sequence length="311" mass="34032">MFANAFQSQASSSTRKLLIGCSAILISAVLAVPASAQRKKKDDDPALKPRPVKLNTKDNIELTAFYFPSTEGKNAIPVLLIHEWKGQGSPYQKLCLSMRSAGLAVLLVEYRGHGNSRQYTTPRGDKKDFNVNTMGKRDIQAIIQYDLEEAKQFLKGENNEGRLNLNALTVVGVQEGAIMAAHWAVRDWGFPSVGRLKQGQDVKALVYVSPIKNFNGLTIDSTLRDRNVGLLPTMIVAGKDSPEAEEAERLGGRITALRKRLKIGGLEVKMESTSLSGPALISEVPSAASDIVKFIQANVPVSDSENEWIER</sequence>
<evidence type="ECO:0000256" key="1">
    <source>
        <dbReference type="SAM" id="SignalP"/>
    </source>
</evidence>
<dbReference type="STRING" id="595434.RISK_004752"/>
<dbReference type="EMBL" id="LECT01000038">
    <property type="protein sequence ID" value="KLU03440.1"/>
    <property type="molecule type" value="Genomic_DNA"/>
</dbReference>
<dbReference type="PATRIC" id="fig|595434.4.peg.4515"/>
<gene>
    <name evidence="2" type="ORF">RISK_004752</name>
</gene>
<dbReference type="AlphaFoldDB" id="A0A0J1B9M2"/>
<comment type="caution">
    <text evidence="2">The sequence shown here is derived from an EMBL/GenBank/DDBJ whole genome shotgun (WGS) entry which is preliminary data.</text>
</comment>
<organism evidence="2 3">
    <name type="scientific">Rhodopirellula islandica</name>
    <dbReference type="NCBI Taxonomy" id="595434"/>
    <lineage>
        <taxon>Bacteria</taxon>
        <taxon>Pseudomonadati</taxon>
        <taxon>Planctomycetota</taxon>
        <taxon>Planctomycetia</taxon>
        <taxon>Pirellulales</taxon>
        <taxon>Pirellulaceae</taxon>
        <taxon>Rhodopirellula</taxon>
    </lineage>
</organism>
<keyword evidence="2" id="KW-0378">Hydrolase</keyword>
<proteinExistence type="predicted"/>
<accession>A0A0J1B9M2</accession>
<evidence type="ECO:0000313" key="3">
    <source>
        <dbReference type="Proteomes" id="UP000036367"/>
    </source>
</evidence>